<keyword evidence="2" id="KW-1185">Reference proteome</keyword>
<dbReference type="eggNOG" id="ENOG5032JDZ">
    <property type="taxonomic scope" value="Bacteria"/>
</dbReference>
<evidence type="ECO:0000313" key="1">
    <source>
        <dbReference type="EMBL" id="CCU71439.1"/>
    </source>
</evidence>
<dbReference type="HOGENOM" id="CLU_1546830_0_0_6"/>
<accession>M5E1A6</accession>
<organism evidence="1 2">
    <name type="scientific">Thalassolituus oleivorans MIL-1</name>
    <dbReference type="NCBI Taxonomy" id="1298593"/>
    <lineage>
        <taxon>Bacteria</taxon>
        <taxon>Pseudomonadati</taxon>
        <taxon>Pseudomonadota</taxon>
        <taxon>Gammaproteobacteria</taxon>
        <taxon>Oceanospirillales</taxon>
        <taxon>Oceanospirillaceae</taxon>
        <taxon>Thalassolituus</taxon>
    </lineage>
</organism>
<evidence type="ECO:0000313" key="2">
    <source>
        <dbReference type="Proteomes" id="UP000011866"/>
    </source>
</evidence>
<dbReference type="STRING" id="187493.CN03_13190"/>
<dbReference type="Proteomes" id="UP000011866">
    <property type="component" value="Chromosome"/>
</dbReference>
<dbReference type="AlphaFoldDB" id="M5E1A6"/>
<reference evidence="1 2" key="1">
    <citation type="journal article" date="2013" name="Genome Announc.">
        <title>Genome Sequence of Thalassolituus oleivorans MIL-1 (DSM 14913T).</title>
        <authorList>
            <person name="Golyshin P.N."/>
            <person name="Werner J."/>
            <person name="Chernikova T.N."/>
            <person name="Tran H."/>
            <person name="Ferrer M."/>
            <person name="Yakimov M.M."/>
            <person name="Teeling H."/>
            <person name="Golyshina O.V."/>
        </authorList>
    </citation>
    <scope>NUCLEOTIDE SEQUENCE [LARGE SCALE GENOMIC DNA]</scope>
    <source>
        <strain evidence="1 2">MIL-1</strain>
    </source>
</reference>
<dbReference type="Gene3D" id="3.15.10.40">
    <property type="entry name" value="Uncharacterised protein PF07273, DUF1439"/>
    <property type="match status" value="1"/>
</dbReference>
<gene>
    <name evidence="1" type="ORF">TOL_1003</name>
</gene>
<proteinExistence type="predicted"/>
<sequence length="161" mass="18177">MSLQAYAYDMRITEAQLQEQLNARMPWQQAKSFVNLTINNALVDLLPEGNRVRVTTDAKVMLSIGLQSSGTLVFEGDIRYKTEDHSFYIDNPVIIDMQVEGMSPQLKPQVITLAQHSIEPALKDRPVYTLSDSDATQVMAKMMLKDLTIEKDEVILTLSPF</sequence>
<name>M5E1A6_9GAMM</name>
<dbReference type="EMBL" id="HF680312">
    <property type="protein sequence ID" value="CCU71439.1"/>
    <property type="molecule type" value="Genomic_DNA"/>
</dbReference>
<dbReference type="InterPro" id="IPR010835">
    <property type="entry name" value="DUF1439"/>
</dbReference>
<protein>
    <submittedName>
        <fullName evidence="1">Uncharacterized protein</fullName>
    </submittedName>
</protein>
<dbReference type="KEGG" id="tol:TOL_1003"/>
<dbReference type="Pfam" id="PF07273">
    <property type="entry name" value="DUF1439"/>
    <property type="match status" value="1"/>
</dbReference>